<evidence type="ECO:0000313" key="2">
    <source>
        <dbReference type="Proteomes" id="UP000314285"/>
    </source>
</evidence>
<gene>
    <name evidence="1" type="ORF">FHY67_00010</name>
</gene>
<protein>
    <submittedName>
        <fullName evidence="1">Uncharacterized protein</fullName>
    </submittedName>
</protein>
<evidence type="ECO:0000313" key="1">
    <source>
        <dbReference type="EMBL" id="TNX93889.1"/>
    </source>
</evidence>
<dbReference type="AlphaFoldDB" id="A0A8H2PSG8"/>
<dbReference type="RefSeq" id="WP_139880462.1">
    <property type="nucleotide sequence ID" value="NZ_VFBM01000001.1"/>
</dbReference>
<proteinExistence type="predicted"/>
<comment type="caution">
    <text evidence="1">The sequence shown here is derived from an EMBL/GenBank/DDBJ whole genome shotgun (WGS) entry which is preliminary data.</text>
</comment>
<accession>A0A8H2PSG8</accession>
<reference evidence="1 2" key="1">
    <citation type="submission" date="2019-06" db="EMBL/GenBank/DDBJ databases">
        <title>Genome of Acinetobacter radioresistens APH1, a phenol degrading strain.</title>
        <authorList>
            <person name="Liu Y."/>
        </authorList>
    </citation>
    <scope>NUCLEOTIDE SEQUENCE [LARGE SCALE GENOMIC DNA]</scope>
    <source>
        <strain evidence="1 2">APH1</strain>
    </source>
</reference>
<sequence length="194" mass="22928">MKRVLTAESRAAYKKWFDSFSSDEQRELVNMGVACGADSKFFKHEILDILSHLDNERLKSNRLLFKKFAERYISLVPNHIRPHVNWALLENSRDYRAWFANRQMFFFNCLVVKDIYEHSKDKNSSYLLWVPIIDDHTPETCKSFSSKVFNILDKEFQEHAVEHWSRPQEGCRCSLISITHAQAEKYLIDMNMSA</sequence>
<name>A0A8H2PSG8_ACIRA</name>
<organism evidence="1 2">
    <name type="scientific">Acinetobacter radioresistens</name>
    <dbReference type="NCBI Taxonomy" id="40216"/>
    <lineage>
        <taxon>Bacteria</taxon>
        <taxon>Pseudomonadati</taxon>
        <taxon>Pseudomonadota</taxon>
        <taxon>Gammaproteobacteria</taxon>
        <taxon>Moraxellales</taxon>
        <taxon>Moraxellaceae</taxon>
        <taxon>Acinetobacter</taxon>
    </lineage>
</organism>
<dbReference type="Proteomes" id="UP000314285">
    <property type="component" value="Unassembled WGS sequence"/>
</dbReference>
<dbReference type="EMBL" id="VFBM01000001">
    <property type="protein sequence ID" value="TNX93889.1"/>
    <property type="molecule type" value="Genomic_DNA"/>
</dbReference>